<dbReference type="Proteomes" id="UP000094828">
    <property type="component" value="Unassembled WGS sequence"/>
</dbReference>
<dbReference type="EMBL" id="LYDR01000093">
    <property type="protein sequence ID" value="ODA31059.1"/>
    <property type="molecule type" value="Genomic_DNA"/>
</dbReference>
<dbReference type="RefSeq" id="WP_068848013.1">
    <property type="nucleotide sequence ID" value="NZ_LYDR01000093.1"/>
</dbReference>
<feature type="transmembrane region" description="Helical" evidence="1">
    <location>
        <begin position="109"/>
        <end position="131"/>
    </location>
</feature>
<feature type="transmembrane region" description="Helical" evidence="1">
    <location>
        <begin position="54"/>
        <end position="74"/>
    </location>
</feature>
<feature type="transmembrane region" description="Helical" evidence="1">
    <location>
        <begin position="528"/>
        <end position="551"/>
    </location>
</feature>
<keyword evidence="1" id="KW-0812">Transmembrane</keyword>
<feature type="transmembrane region" description="Helical" evidence="1">
    <location>
        <begin position="167"/>
        <end position="189"/>
    </location>
</feature>
<proteinExistence type="predicted"/>
<feature type="transmembrane region" description="Helical" evidence="1">
    <location>
        <begin position="497"/>
        <end position="522"/>
    </location>
</feature>
<evidence type="ECO:0000313" key="2">
    <source>
        <dbReference type="EMBL" id="ODA31059.1"/>
    </source>
</evidence>
<feature type="transmembrane region" description="Helical" evidence="1">
    <location>
        <begin position="23"/>
        <end position="42"/>
    </location>
</feature>
<sequence length="561" mass="61211">MYHGIAALLGRSMKLDARQLPPNLFRLGFVLALYGALLIAQLEAGSFGAPGLRFFQNIAWLNFLVILFSGVTYFSTAITEEKEEATLGLLRMAGISPIGILLGKSTSRLISALILLTIQVPFTLLAITLGGATLDQILAAYVALGAFIIFLANAGLFSSVICARGGTAAALTCFWVALYFIMPWFAYYISSEIRTAGGPTTTISKWVVATSDLLQQTSVASELSQIVSSGYGDLSDVLPVNEDGQPISSWSWAVWQIRFKMLATTQVISNIIGGLLFFAISWILFDRLTRYERPGFVAERNLFMPLKIGRAQRSPLGQAWQNPLIWKDFYFVAGGPRWLFFRQLLIWIVVIILYAWMSFANAVGNGSFFQFDQLFAIALTIFILVLIIEASIYSSRIFQTELQNQTLSALLMLPCSVAYLGYSKAVGCLLGLVPTCISIFFAWVGILASSVYVDRTLESTFEVLGQPIVWCGVTLVVVFLNLVTTISLFLKWGALPLSFVIVFFGSSCCPLTYILMAFAGAASDPLGAAAGILINIMAMALISLVFHAVIASRLQALGSKL</sequence>
<feature type="transmembrane region" description="Helical" evidence="1">
    <location>
        <begin position="138"/>
        <end position="161"/>
    </location>
</feature>
<feature type="transmembrane region" description="Helical" evidence="1">
    <location>
        <begin position="267"/>
        <end position="285"/>
    </location>
</feature>
<accession>A0A1C3ECV1</accession>
<evidence type="ECO:0000313" key="3">
    <source>
        <dbReference type="Proteomes" id="UP000094828"/>
    </source>
</evidence>
<evidence type="ECO:0000256" key="1">
    <source>
        <dbReference type="SAM" id="Phobius"/>
    </source>
</evidence>
<gene>
    <name evidence="2" type="ORF">A6X21_22995</name>
</gene>
<feature type="transmembrane region" description="Helical" evidence="1">
    <location>
        <begin position="344"/>
        <end position="362"/>
    </location>
</feature>
<organism evidence="2 3">
    <name type="scientific">Planctopirus hydrillae</name>
    <dbReference type="NCBI Taxonomy" id="1841610"/>
    <lineage>
        <taxon>Bacteria</taxon>
        <taxon>Pseudomonadati</taxon>
        <taxon>Planctomycetota</taxon>
        <taxon>Planctomycetia</taxon>
        <taxon>Planctomycetales</taxon>
        <taxon>Planctomycetaceae</taxon>
        <taxon>Planctopirus</taxon>
    </lineage>
</organism>
<protein>
    <submittedName>
        <fullName evidence="2">Uncharacterized protein</fullName>
    </submittedName>
</protein>
<keyword evidence="1" id="KW-0472">Membrane</keyword>
<dbReference type="AlphaFoldDB" id="A0A1C3ECV1"/>
<keyword evidence="1" id="KW-1133">Transmembrane helix</keyword>
<reference evidence="2 3" key="1">
    <citation type="submission" date="2016-05" db="EMBL/GenBank/DDBJ databases">
        <title>Genomic and physiological characterization of Planctopirus sp. isolated from fresh water lake.</title>
        <authorList>
            <person name="Subhash Y."/>
            <person name="Ramana C."/>
        </authorList>
    </citation>
    <scope>NUCLEOTIDE SEQUENCE [LARGE SCALE GENOMIC DNA]</scope>
    <source>
        <strain evidence="2 3">JC280</strain>
    </source>
</reference>
<keyword evidence="3" id="KW-1185">Reference proteome</keyword>
<name>A0A1C3ECV1_9PLAN</name>
<comment type="caution">
    <text evidence="2">The sequence shown here is derived from an EMBL/GenBank/DDBJ whole genome shotgun (WGS) entry which is preliminary data.</text>
</comment>
<feature type="transmembrane region" description="Helical" evidence="1">
    <location>
        <begin position="374"/>
        <end position="393"/>
    </location>
</feature>
<dbReference type="OrthoDB" id="240327at2"/>
<feature type="transmembrane region" description="Helical" evidence="1">
    <location>
        <begin position="429"/>
        <end position="452"/>
    </location>
</feature>
<feature type="transmembrane region" description="Helical" evidence="1">
    <location>
        <begin position="467"/>
        <end position="490"/>
    </location>
</feature>